<organism>
    <name type="scientific">Branchiostoma floridae</name>
    <name type="common">Florida lancelet</name>
    <name type="synonym">Amphioxus</name>
    <dbReference type="NCBI Taxonomy" id="7739"/>
    <lineage>
        <taxon>Eukaryota</taxon>
        <taxon>Metazoa</taxon>
        <taxon>Chordata</taxon>
        <taxon>Cephalochordata</taxon>
        <taxon>Leptocardii</taxon>
        <taxon>Amphioxiformes</taxon>
        <taxon>Branchiostomatidae</taxon>
        <taxon>Branchiostoma</taxon>
    </lineage>
</organism>
<dbReference type="EMBL" id="GG666673">
    <property type="protein sequence ID" value="EEN44573.1"/>
    <property type="molecule type" value="Genomic_DNA"/>
</dbReference>
<proteinExistence type="predicted"/>
<protein>
    <submittedName>
        <fullName evidence="1">Uncharacterized protein</fullName>
    </submittedName>
</protein>
<sequence length="116" mass="13079">MPDKDTHVQGNAVLDISEQGNPHRDVIGQVPGRRICHSPGRYPAIKNIITAVPDRTSYELPDTQGLSLRELQGIQKTLTKSVQDEKERGTYIKRWYWEELVRAALKEAPGVFGPED</sequence>
<dbReference type="InParanoid" id="C3ZSE3"/>
<reference evidence="1" key="1">
    <citation type="journal article" date="2008" name="Nature">
        <title>The amphioxus genome and the evolution of the chordate karyotype.</title>
        <authorList>
            <consortium name="US DOE Joint Genome Institute (JGI-PGF)"/>
            <person name="Putnam N.H."/>
            <person name="Butts T."/>
            <person name="Ferrier D.E.K."/>
            <person name="Furlong R.F."/>
            <person name="Hellsten U."/>
            <person name="Kawashima T."/>
            <person name="Robinson-Rechavi M."/>
            <person name="Shoguchi E."/>
            <person name="Terry A."/>
            <person name="Yu J.-K."/>
            <person name="Benito-Gutierrez E.L."/>
            <person name="Dubchak I."/>
            <person name="Garcia-Fernandez J."/>
            <person name="Gibson-Brown J.J."/>
            <person name="Grigoriev I.V."/>
            <person name="Horton A.C."/>
            <person name="de Jong P.J."/>
            <person name="Jurka J."/>
            <person name="Kapitonov V.V."/>
            <person name="Kohara Y."/>
            <person name="Kuroki Y."/>
            <person name="Lindquist E."/>
            <person name="Lucas S."/>
            <person name="Osoegawa K."/>
            <person name="Pennacchio L.A."/>
            <person name="Salamov A.A."/>
            <person name="Satou Y."/>
            <person name="Sauka-Spengler T."/>
            <person name="Schmutz J."/>
            <person name="Shin-I T."/>
            <person name="Toyoda A."/>
            <person name="Bronner-Fraser M."/>
            <person name="Fujiyama A."/>
            <person name="Holland L.Z."/>
            <person name="Holland P.W.H."/>
            <person name="Satoh N."/>
            <person name="Rokhsar D.S."/>
        </authorList>
    </citation>
    <scope>NUCLEOTIDE SEQUENCE [LARGE SCALE GENOMIC DNA]</scope>
    <source>
        <strain evidence="1">S238N-H82</strain>
        <tissue evidence="1">Testes</tissue>
    </source>
</reference>
<accession>C3ZSE3</accession>
<name>C3ZSE3_BRAFL</name>
<gene>
    <name evidence="1" type="ORF">BRAFLDRAFT_79514</name>
</gene>
<dbReference type="AlphaFoldDB" id="C3ZSE3"/>
<evidence type="ECO:0000313" key="1">
    <source>
        <dbReference type="EMBL" id="EEN44573.1"/>
    </source>
</evidence>